<accession>A0A1G4J2A2</accession>
<dbReference type="InterPro" id="IPR036026">
    <property type="entry name" value="Seven-hairpin_glycosidases"/>
</dbReference>
<evidence type="ECO:0000256" key="8">
    <source>
        <dbReference type="SAM" id="SignalP"/>
    </source>
</evidence>
<feature type="active site" evidence="5">
    <location>
        <position position="280"/>
    </location>
</feature>
<dbReference type="GO" id="GO:1904380">
    <property type="term" value="P:endoplasmic reticulum mannose trimming"/>
    <property type="evidence" value="ECO:0007669"/>
    <property type="project" value="InterPro"/>
</dbReference>
<protein>
    <recommendedName>
        <fullName evidence="7">alpha-1,2-Mannosidase</fullName>
        <ecNumber evidence="7">3.2.1.-</ecNumber>
    </recommendedName>
</protein>
<dbReference type="GO" id="GO:0036503">
    <property type="term" value="P:ERAD pathway"/>
    <property type="evidence" value="ECO:0007669"/>
    <property type="project" value="UniProtKB-ARBA"/>
</dbReference>
<evidence type="ECO:0000256" key="1">
    <source>
        <dbReference type="ARBA" id="ARBA00004240"/>
    </source>
</evidence>
<organism evidence="9 10">
    <name type="scientific">Lachancea mirantina</name>
    <dbReference type="NCBI Taxonomy" id="1230905"/>
    <lineage>
        <taxon>Eukaryota</taxon>
        <taxon>Fungi</taxon>
        <taxon>Dikarya</taxon>
        <taxon>Ascomycota</taxon>
        <taxon>Saccharomycotina</taxon>
        <taxon>Saccharomycetes</taxon>
        <taxon>Saccharomycetales</taxon>
        <taxon>Saccharomycetaceae</taxon>
        <taxon>Lachancea</taxon>
    </lineage>
</organism>
<evidence type="ECO:0000256" key="2">
    <source>
        <dbReference type="ARBA" id="ARBA00007658"/>
    </source>
</evidence>
<evidence type="ECO:0000256" key="4">
    <source>
        <dbReference type="ARBA" id="ARBA00023180"/>
    </source>
</evidence>
<comment type="similarity">
    <text evidence="2 7">Belongs to the glycosyl hydrolase 47 family.</text>
</comment>
<feature type="active site" evidence="5">
    <location>
        <position position="409"/>
    </location>
</feature>
<dbReference type="PRINTS" id="PR00747">
    <property type="entry name" value="GLYHDRLASE47"/>
</dbReference>
<keyword evidence="8" id="KW-0732">Signal</keyword>
<feature type="active site" description="Proton donor" evidence="5">
    <location>
        <position position="136"/>
    </location>
</feature>
<dbReference type="SUPFAM" id="SSF48225">
    <property type="entry name" value="Seven-hairpin glycosidases"/>
    <property type="match status" value="1"/>
</dbReference>
<evidence type="ECO:0000256" key="7">
    <source>
        <dbReference type="RuleBase" id="RU361193"/>
    </source>
</evidence>
<evidence type="ECO:0000256" key="3">
    <source>
        <dbReference type="ARBA" id="ARBA00022824"/>
    </source>
</evidence>
<gene>
    <name evidence="9" type="ORF">LAMI_0C03400G</name>
</gene>
<keyword evidence="4" id="KW-0325">Glycoprotein</keyword>
<dbReference type="PANTHER" id="PTHR45679:SF5">
    <property type="entry name" value="ER DEGRADATION-ENHANCING ALPHA-MANNOSIDASE-LIKE PROTEIN 1"/>
    <property type="match status" value="1"/>
</dbReference>
<dbReference type="Proteomes" id="UP000191024">
    <property type="component" value="Chromosome C"/>
</dbReference>
<evidence type="ECO:0000256" key="5">
    <source>
        <dbReference type="PIRSR" id="PIRSR601382-1"/>
    </source>
</evidence>
<dbReference type="AlphaFoldDB" id="A0A1G4J2A2"/>
<dbReference type="GO" id="GO:0016020">
    <property type="term" value="C:membrane"/>
    <property type="evidence" value="ECO:0007669"/>
    <property type="project" value="InterPro"/>
</dbReference>
<dbReference type="GO" id="GO:0005509">
    <property type="term" value="F:calcium ion binding"/>
    <property type="evidence" value="ECO:0007669"/>
    <property type="project" value="InterPro"/>
</dbReference>
<keyword evidence="6" id="KW-0106">Calcium</keyword>
<proteinExistence type="inferred from homology"/>
<dbReference type="InterPro" id="IPR044674">
    <property type="entry name" value="EDEM1/2/3"/>
</dbReference>
<dbReference type="OrthoDB" id="8118055at2759"/>
<dbReference type="Pfam" id="PF01532">
    <property type="entry name" value="Glyco_hydro_47"/>
    <property type="match status" value="1"/>
</dbReference>
<keyword evidence="10" id="KW-1185">Reference proteome</keyword>
<feature type="active site" description="Proton donor" evidence="5">
    <location>
        <position position="373"/>
    </location>
</feature>
<reference evidence="10" key="1">
    <citation type="submission" date="2016-03" db="EMBL/GenBank/DDBJ databases">
        <authorList>
            <person name="Devillers H."/>
        </authorList>
    </citation>
    <scope>NUCLEOTIDE SEQUENCE [LARGE SCALE GENOMIC DNA]</scope>
</reference>
<evidence type="ECO:0000313" key="9">
    <source>
        <dbReference type="EMBL" id="SCU83482.1"/>
    </source>
</evidence>
<feature type="chain" id="PRO_5009235847" description="alpha-1,2-Mannosidase" evidence="8">
    <location>
        <begin position="21"/>
        <end position="791"/>
    </location>
</feature>
<feature type="binding site" evidence="6">
    <location>
        <position position="495"/>
    </location>
    <ligand>
        <name>Ca(2+)</name>
        <dbReference type="ChEBI" id="CHEBI:29108"/>
    </ligand>
</feature>
<evidence type="ECO:0000313" key="10">
    <source>
        <dbReference type="Proteomes" id="UP000191024"/>
    </source>
</evidence>
<keyword evidence="7" id="KW-0378">Hydrolase</keyword>
<name>A0A1G4J2A2_9SACH</name>
<feature type="signal peptide" evidence="8">
    <location>
        <begin position="1"/>
        <end position="20"/>
    </location>
</feature>
<dbReference type="Gene3D" id="1.50.10.10">
    <property type="match status" value="1"/>
</dbReference>
<dbReference type="STRING" id="1230905.A0A1G4J2A2"/>
<dbReference type="EMBL" id="LT598466">
    <property type="protein sequence ID" value="SCU83482.1"/>
    <property type="molecule type" value="Genomic_DNA"/>
</dbReference>
<dbReference type="InterPro" id="IPR012341">
    <property type="entry name" value="6hp_glycosidase-like_sf"/>
</dbReference>
<dbReference type="EC" id="3.2.1.-" evidence="7"/>
<dbReference type="PANTHER" id="PTHR45679">
    <property type="entry name" value="ER DEGRADATION-ENHANCING ALPHA-MANNOSIDASE-LIKE PROTEIN 2"/>
    <property type="match status" value="1"/>
</dbReference>
<comment type="subcellular location">
    <subcellularLocation>
        <location evidence="1">Endoplasmic reticulum</location>
    </subcellularLocation>
</comment>
<dbReference type="GO" id="GO:0044322">
    <property type="term" value="C:endoplasmic reticulum quality control compartment"/>
    <property type="evidence" value="ECO:0007669"/>
    <property type="project" value="GOC"/>
</dbReference>
<keyword evidence="3" id="KW-0256">Endoplasmic reticulum</keyword>
<keyword evidence="7" id="KW-0326">Glycosidase</keyword>
<evidence type="ECO:0000256" key="6">
    <source>
        <dbReference type="PIRSR" id="PIRSR601382-2"/>
    </source>
</evidence>
<dbReference type="InterPro" id="IPR001382">
    <property type="entry name" value="Glyco_hydro_47"/>
</dbReference>
<comment type="cofactor">
    <cofactor evidence="6">
        <name>Ca(2+)</name>
        <dbReference type="ChEBI" id="CHEBI:29108"/>
    </cofactor>
</comment>
<dbReference type="GO" id="GO:0004571">
    <property type="term" value="F:mannosyl-oligosaccharide 1,2-alpha-mannosidase activity"/>
    <property type="evidence" value="ECO:0007669"/>
    <property type="project" value="InterPro"/>
</dbReference>
<sequence length="791" mass="90688">MLAACVYVQLILAFFAQVIAGSQVRFKAGSFTRNELLQYRREVKELFYFGFDNYLGKAFPYDELRPITCVAKTRNFTDSQDFATNDVLGNFSATFIDSLTTLAVFGDADRFSQAVDTVKQRVSLDFAIPSTIQVFETTIRILGGLLSAHLYATDPRKKVYLGDKYDGFLLERARALADRLIPAYYTSSGLPLARINLRDRFEGLSPEILDENNAAAIACPMLEFTVLSYLTLDEKYHRVTRYALDKIWSQRSLLNLMPMSFDPVKMTSYNRMTGIGASIDSFYEYALKGAILFDDEELFQIWDKSYYALHVHAKGDWLYANVNVDWGQAVSTWIDSLGAFFPGLQVLAGDVQDAQYKHLMFLKLWNTFGGIPERWNFQLPRDDSDPETKTTDQKLRASIPLEWYPLRPEFIESTYFLYRATRDPFYLQVGRTILDDLKTRFKSNCGFAGIQDVVTGKLQDRMETFVLSETLKYLYLLFDDDNEMHHGSEAVIFSTEAHPLWLTREMRHAYQSHGYLNDTIFKRYMRRWKPNDRNSPVMGFFRSIAKTLFSPEEAYENPEWPQSSVPDARIGRRVCPAAPKSSAGPLYSYMLTDFSRLFEIDNRYESTLIKPEWARTRTAMELEPGFYERWGCSRECRSRPRTSTEGFEMSFDRTLPGSMTKQFSTADDANGSEVYLRLNSLAGRHLLLERLRPRAVDSYGNYVEENMFQEPTLFDVHRPRACSHHASQSPALLYRITGVDGTSMPSNFTLLLDKNPTFTDGGTVDSIGYNAQNVILFNCVPVINALVQDIT</sequence>
<keyword evidence="6" id="KW-0479">Metal-binding</keyword>
<dbReference type="GO" id="GO:0005975">
    <property type="term" value="P:carbohydrate metabolic process"/>
    <property type="evidence" value="ECO:0007669"/>
    <property type="project" value="InterPro"/>
</dbReference>